<dbReference type="SUPFAM" id="SSF51556">
    <property type="entry name" value="Metallo-dependent hydrolases"/>
    <property type="match status" value="1"/>
</dbReference>
<keyword evidence="4" id="KW-1185">Reference proteome</keyword>
<dbReference type="InterPro" id="IPR006311">
    <property type="entry name" value="TAT_signal"/>
</dbReference>
<evidence type="ECO:0000313" key="4">
    <source>
        <dbReference type="Proteomes" id="UP000244810"/>
    </source>
</evidence>
<dbReference type="PANTHER" id="PTHR43794">
    <property type="entry name" value="AMINOHYDROLASE SSNA-RELATED"/>
    <property type="match status" value="1"/>
</dbReference>
<evidence type="ECO:0000313" key="3">
    <source>
        <dbReference type="EMBL" id="PVE45891.1"/>
    </source>
</evidence>
<dbReference type="InterPro" id="IPR032466">
    <property type="entry name" value="Metal_Hydrolase"/>
</dbReference>
<dbReference type="InterPro" id="IPR011059">
    <property type="entry name" value="Metal-dep_hydrolase_composite"/>
</dbReference>
<proteinExistence type="inferred from homology"/>
<dbReference type="Pfam" id="PF01979">
    <property type="entry name" value="Amidohydro_1"/>
    <property type="match status" value="1"/>
</dbReference>
<sequence length="496" mass="53329">MSDTNSTAPKGLSRRGLLMGSAGLVGAGLVAARAKAQETGASAIPSGGNYLLKGGMIATMDPELGNLRAGDIHVQDGRIVAVAASLDVPGAEVIDCSTMLVMPGMVETHWHMWNSLFKNMIVPGRGYVDLKRGLGHHHQPEDYYNAVRLCMAEAIDAGITTVMNYAHNTLSGAHVDAEIRAMVESGLRGRYAYGGADPTPSEQTMDLQDALRANRDWFGGGNEWDGRVDYGFSVRAPGGLPLVWREELGVARDNNLPVILHGGQSPAAKVDVVEMDREGWVTERMIFVHSLLFTAEDRAVLARTGASNSISLGNEFAHIHRTREADVVQQMMLQMNEGVNVCLSFDATSLNRVSMFEQMRLCYATLIGEAESPTAGFERATPTQCLEMATINGARAFGFGGHSGSITPGKQADIILIRGNDLGMAPVADLHSTLVHSPDNRNVDTVIVDGKFLKRGGRLLSVDAEEVRARAVESLYNVRMRAGGDFAPDEGGLPRM</sequence>
<protein>
    <recommendedName>
        <fullName evidence="2">Amidohydrolase-related domain-containing protein</fullName>
    </recommendedName>
</protein>
<dbReference type="GO" id="GO:0016810">
    <property type="term" value="F:hydrolase activity, acting on carbon-nitrogen (but not peptide) bonds"/>
    <property type="evidence" value="ECO:0007669"/>
    <property type="project" value="InterPro"/>
</dbReference>
<dbReference type="InterPro" id="IPR006680">
    <property type="entry name" value="Amidohydro-rel"/>
</dbReference>
<comment type="caution">
    <text evidence="3">The sequence shown here is derived from an EMBL/GenBank/DDBJ whole genome shotgun (WGS) entry which is preliminary data.</text>
</comment>
<dbReference type="AlphaFoldDB" id="A0A2T7UMQ2"/>
<evidence type="ECO:0000259" key="2">
    <source>
        <dbReference type="Pfam" id="PF01979"/>
    </source>
</evidence>
<comment type="similarity">
    <text evidence="1">Belongs to the metallo-dependent hydrolases superfamily. ATZ/TRZ family.</text>
</comment>
<feature type="domain" description="Amidohydrolase-related" evidence="2">
    <location>
        <begin position="100"/>
        <end position="452"/>
    </location>
</feature>
<reference evidence="3 4" key="1">
    <citation type="journal article" date="2011" name="Syst. Appl. Microbiol.">
        <title>Defluviimonas denitrificans gen. nov., sp. nov., and Pararhodobacter aggregans gen. nov., sp. nov., non-phototrophic Rhodobacteraceae from the biofilter of a marine aquaculture.</title>
        <authorList>
            <person name="Foesel B.U."/>
            <person name="Drake H.L."/>
            <person name="Schramm A."/>
        </authorList>
    </citation>
    <scope>NUCLEOTIDE SEQUENCE [LARGE SCALE GENOMIC DNA]</scope>
    <source>
        <strain evidence="3 4">D1-19</strain>
    </source>
</reference>
<dbReference type="RefSeq" id="WP_107754873.1">
    <property type="nucleotide sequence ID" value="NZ_QBKF01000017.1"/>
</dbReference>
<dbReference type="PANTHER" id="PTHR43794:SF5">
    <property type="entry name" value="CHLOROHYDROLASE FAMILY PROTEIN"/>
    <property type="match status" value="1"/>
</dbReference>
<dbReference type="SUPFAM" id="SSF51338">
    <property type="entry name" value="Composite domain of metallo-dependent hydrolases"/>
    <property type="match status" value="1"/>
</dbReference>
<dbReference type="Gene3D" id="2.30.40.10">
    <property type="entry name" value="Urease, subunit C, domain 1"/>
    <property type="match status" value="1"/>
</dbReference>
<dbReference type="Proteomes" id="UP000244810">
    <property type="component" value="Unassembled WGS sequence"/>
</dbReference>
<dbReference type="Gene3D" id="3.20.20.140">
    <property type="entry name" value="Metal-dependent hydrolases"/>
    <property type="match status" value="1"/>
</dbReference>
<dbReference type="OrthoDB" id="9796020at2"/>
<dbReference type="PROSITE" id="PS51318">
    <property type="entry name" value="TAT"/>
    <property type="match status" value="1"/>
</dbReference>
<dbReference type="EMBL" id="QDDR01000011">
    <property type="protein sequence ID" value="PVE45891.1"/>
    <property type="molecule type" value="Genomic_DNA"/>
</dbReference>
<accession>A0A2T7UMQ2</accession>
<name>A0A2T7UMQ2_9RHOB</name>
<organism evidence="3 4">
    <name type="scientific">Pararhodobacter aggregans</name>
    <dbReference type="NCBI Taxonomy" id="404875"/>
    <lineage>
        <taxon>Bacteria</taxon>
        <taxon>Pseudomonadati</taxon>
        <taxon>Pseudomonadota</taxon>
        <taxon>Alphaproteobacteria</taxon>
        <taxon>Rhodobacterales</taxon>
        <taxon>Paracoccaceae</taxon>
        <taxon>Pararhodobacter</taxon>
    </lineage>
</organism>
<gene>
    <name evidence="3" type="ORF">DDE23_18930</name>
</gene>
<dbReference type="InterPro" id="IPR050287">
    <property type="entry name" value="MTA/SAH_deaminase"/>
</dbReference>
<evidence type="ECO:0000256" key="1">
    <source>
        <dbReference type="ARBA" id="ARBA00006745"/>
    </source>
</evidence>